<proteinExistence type="predicted"/>
<accession>A0A2S7IPZ9</accession>
<evidence type="ECO:0000313" key="1">
    <source>
        <dbReference type="EMBL" id="PQA59756.1"/>
    </source>
</evidence>
<protein>
    <submittedName>
        <fullName evidence="1">Uncharacterized protein</fullName>
    </submittedName>
</protein>
<comment type="caution">
    <text evidence="1">The sequence shown here is derived from an EMBL/GenBank/DDBJ whole genome shotgun (WGS) entry which is preliminary data.</text>
</comment>
<dbReference type="AlphaFoldDB" id="A0A2S7IPZ9"/>
<evidence type="ECO:0000313" key="2">
    <source>
        <dbReference type="Proteomes" id="UP000239590"/>
    </source>
</evidence>
<dbReference type="RefSeq" id="WP_104711497.1">
    <property type="nucleotide sequence ID" value="NZ_PTRA01000001.1"/>
</dbReference>
<reference evidence="2" key="1">
    <citation type="submission" date="2018-02" db="EMBL/GenBank/DDBJ databases">
        <title>Genome sequencing of Solimonas sp. HR-BB.</title>
        <authorList>
            <person name="Lee Y."/>
            <person name="Jeon C.O."/>
        </authorList>
    </citation>
    <scope>NUCLEOTIDE SEQUENCE [LARGE SCALE GENOMIC DNA]</scope>
    <source>
        <strain evidence="2">HR-U</strain>
    </source>
</reference>
<keyword evidence="2" id="KW-1185">Reference proteome</keyword>
<dbReference type="EMBL" id="PTRA01000001">
    <property type="protein sequence ID" value="PQA59756.1"/>
    <property type="molecule type" value="Genomic_DNA"/>
</dbReference>
<gene>
    <name evidence="1" type="ORF">C5O19_09045</name>
</gene>
<sequence length="216" mass="24157">MKIAAVLSGEVIDSITLKIPERKKLQKNLEDLFHRLGGKNPLNLKLPFEVFRGDRFIGIVDTPAESLRVALLIRAYLKSDFYSGQSIDARISIGMGTITYRSPNVAESDGEAFQSSEQLLTGMKKHPNRVEVKSPWKAFDDELNTGLVLLETIVSRWTGPQADIMYLKLLGHTEVTISGMLGITQSAVNQRSTAACWNAVDRFTKRFHQATLEYSK</sequence>
<dbReference type="OrthoDB" id="7064118at2"/>
<dbReference type="Proteomes" id="UP000239590">
    <property type="component" value="Unassembled WGS sequence"/>
</dbReference>
<organism evidence="1 2">
    <name type="scientific">Siphonobacter curvatus</name>
    <dbReference type="NCBI Taxonomy" id="2094562"/>
    <lineage>
        <taxon>Bacteria</taxon>
        <taxon>Pseudomonadati</taxon>
        <taxon>Bacteroidota</taxon>
        <taxon>Cytophagia</taxon>
        <taxon>Cytophagales</taxon>
        <taxon>Cytophagaceae</taxon>
        <taxon>Siphonobacter</taxon>
    </lineage>
</organism>
<name>A0A2S7IPZ9_9BACT</name>